<dbReference type="GO" id="GO:0009143">
    <property type="term" value="P:nucleoside triphosphate catabolic process"/>
    <property type="evidence" value="ECO:0007669"/>
    <property type="project" value="InterPro"/>
</dbReference>
<dbReference type="SUPFAM" id="SSF52972">
    <property type="entry name" value="ITPase-like"/>
    <property type="match status" value="1"/>
</dbReference>
<dbReference type="EMBL" id="BARV01000784">
    <property type="protein sequence ID" value="GAI02044.1"/>
    <property type="molecule type" value="Genomic_DNA"/>
</dbReference>
<name>X1M6S5_9ZZZZ</name>
<reference evidence="1" key="1">
    <citation type="journal article" date="2014" name="Front. Microbiol.">
        <title>High frequency of phylogenetically diverse reductive dehalogenase-homologous genes in deep subseafloor sedimentary metagenomes.</title>
        <authorList>
            <person name="Kawai M."/>
            <person name="Futagami T."/>
            <person name="Toyoda A."/>
            <person name="Takaki Y."/>
            <person name="Nishi S."/>
            <person name="Hori S."/>
            <person name="Arai W."/>
            <person name="Tsubouchi T."/>
            <person name="Morono Y."/>
            <person name="Uchiyama I."/>
            <person name="Ito T."/>
            <person name="Fujiyama A."/>
            <person name="Inagaki F."/>
            <person name="Takami H."/>
        </authorList>
    </citation>
    <scope>NUCLEOTIDE SEQUENCE</scope>
    <source>
        <strain evidence="1">Expedition CK06-06</strain>
    </source>
</reference>
<proteinExistence type="predicted"/>
<comment type="caution">
    <text evidence="1">The sequence shown here is derived from an EMBL/GenBank/DDBJ whole genome shotgun (WGS) entry which is preliminary data.</text>
</comment>
<dbReference type="Pfam" id="PF01725">
    <property type="entry name" value="Ham1p_like"/>
    <property type="match status" value="1"/>
</dbReference>
<evidence type="ECO:0008006" key="2">
    <source>
        <dbReference type="Google" id="ProtNLM"/>
    </source>
</evidence>
<evidence type="ECO:0000313" key="1">
    <source>
        <dbReference type="EMBL" id="GAI02044.1"/>
    </source>
</evidence>
<accession>X1M6S5</accession>
<protein>
    <recommendedName>
        <fullName evidence="2">Non-canonical purine NTP pyrophosphatase</fullName>
    </recommendedName>
</protein>
<dbReference type="AlphaFoldDB" id="X1M6S5"/>
<dbReference type="InterPro" id="IPR002637">
    <property type="entry name" value="RdgB/HAM1"/>
</dbReference>
<sequence length="80" mass="8686">MPNLLLASTNRGKIKEYRFLLGNLGYQITTLAEQGISKIAIESGNSYEQNAQLKAVAYAKLSQLITLADDSGLEVDALRA</sequence>
<gene>
    <name evidence="1" type="ORF">S06H3_02627</name>
</gene>
<dbReference type="GO" id="GO:0047429">
    <property type="term" value="F:nucleoside triphosphate diphosphatase activity"/>
    <property type="evidence" value="ECO:0007669"/>
    <property type="project" value="InterPro"/>
</dbReference>
<dbReference type="Gene3D" id="3.90.950.10">
    <property type="match status" value="1"/>
</dbReference>
<dbReference type="InterPro" id="IPR029001">
    <property type="entry name" value="ITPase-like_fam"/>
</dbReference>
<organism evidence="1">
    <name type="scientific">marine sediment metagenome</name>
    <dbReference type="NCBI Taxonomy" id="412755"/>
    <lineage>
        <taxon>unclassified sequences</taxon>
        <taxon>metagenomes</taxon>
        <taxon>ecological metagenomes</taxon>
    </lineage>
</organism>